<feature type="compositionally biased region" description="Polar residues" evidence="1">
    <location>
        <begin position="120"/>
        <end position="133"/>
    </location>
</feature>
<dbReference type="InterPro" id="IPR012866">
    <property type="entry name" value="DUF1644"/>
</dbReference>
<name>A0AAP0ER85_9MAGN</name>
<dbReference type="Pfam" id="PF07800">
    <property type="entry name" value="DUF1644"/>
    <property type="match status" value="1"/>
</dbReference>
<protein>
    <submittedName>
        <fullName evidence="2">Uncharacterized protein</fullName>
    </submittedName>
</protein>
<dbReference type="Proteomes" id="UP001420932">
    <property type="component" value="Unassembled WGS sequence"/>
</dbReference>
<organism evidence="2 3">
    <name type="scientific">Stephania yunnanensis</name>
    <dbReference type="NCBI Taxonomy" id="152371"/>
    <lineage>
        <taxon>Eukaryota</taxon>
        <taxon>Viridiplantae</taxon>
        <taxon>Streptophyta</taxon>
        <taxon>Embryophyta</taxon>
        <taxon>Tracheophyta</taxon>
        <taxon>Spermatophyta</taxon>
        <taxon>Magnoliopsida</taxon>
        <taxon>Ranunculales</taxon>
        <taxon>Menispermaceae</taxon>
        <taxon>Menispermoideae</taxon>
        <taxon>Cissampelideae</taxon>
        <taxon>Stephania</taxon>
    </lineage>
</organism>
<gene>
    <name evidence="2" type="ORF">Syun_025230</name>
</gene>
<dbReference type="PANTHER" id="PTHR31197">
    <property type="entry name" value="OS01G0612600 PROTEIN"/>
    <property type="match status" value="1"/>
</dbReference>
<reference evidence="2 3" key="1">
    <citation type="submission" date="2024-01" db="EMBL/GenBank/DDBJ databases">
        <title>Genome assemblies of Stephania.</title>
        <authorList>
            <person name="Yang L."/>
        </authorList>
    </citation>
    <scope>NUCLEOTIDE SEQUENCE [LARGE SCALE GENOMIC DNA]</scope>
    <source>
        <strain evidence="2">YNDBR</strain>
        <tissue evidence="2">Leaf</tissue>
    </source>
</reference>
<feature type="region of interest" description="Disordered" evidence="1">
    <location>
        <begin position="108"/>
        <end position="133"/>
    </location>
</feature>
<dbReference type="AlphaFoldDB" id="A0AAP0ER85"/>
<evidence type="ECO:0000313" key="2">
    <source>
        <dbReference type="EMBL" id="KAK9098185.1"/>
    </source>
</evidence>
<evidence type="ECO:0000256" key="1">
    <source>
        <dbReference type="SAM" id="MobiDB-lite"/>
    </source>
</evidence>
<keyword evidence="3" id="KW-1185">Reference proteome</keyword>
<proteinExistence type="predicted"/>
<feature type="compositionally biased region" description="Basic residues" evidence="1">
    <location>
        <begin position="108"/>
        <end position="119"/>
    </location>
</feature>
<comment type="caution">
    <text evidence="2">The sequence shown here is derived from an EMBL/GenBank/DDBJ whole genome shotgun (WGS) entry which is preliminary data.</text>
</comment>
<dbReference type="EMBL" id="JBBNAF010000011">
    <property type="protein sequence ID" value="KAK9098185.1"/>
    <property type="molecule type" value="Genomic_DNA"/>
</dbReference>
<dbReference type="PANTHER" id="PTHR31197:SF4">
    <property type="entry name" value="OS02G0150900 PROTEIN"/>
    <property type="match status" value="1"/>
</dbReference>
<sequence>MENGPLNTDWEDLTCRICLDFPHNGVFLQRSSYVQGCRPFMCDTDYTHSNCLDRVRKAHNMLDMEKEPTNLHVPSIESTQPTAVDQNERPTCPLCRVFDNFRTFRNRRRPRASKSRHGSRLSNYDASNSDDSVTSVETGNYRVYDIEDEFYSMRHSFRRSSRHLK</sequence>
<evidence type="ECO:0000313" key="3">
    <source>
        <dbReference type="Proteomes" id="UP001420932"/>
    </source>
</evidence>
<accession>A0AAP0ER85</accession>